<evidence type="ECO:0000259" key="2">
    <source>
        <dbReference type="Pfam" id="PF24488"/>
    </source>
</evidence>
<protein>
    <submittedName>
        <fullName evidence="5">Ig-like domain-containing protein</fullName>
    </submittedName>
</protein>
<dbReference type="Proteomes" id="UP000035680">
    <property type="component" value="Unassembled WGS sequence"/>
</dbReference>
<reference evidence="5" key="2">
    <citation type="submission" date="2015-08" db="UniProtKB">
        <authorList>
            <consortium name="WormBaseParasite"/>
        </authorList>
    </citation>
    <scope>IDENTIFICATION</scope>
</reference>
<sequence length="435" mass="50845">MYFIVAALGLVQLSIYSQGSIHKHLFTDILKDLRTFSFPYDIEINSRSDIVAVKCPFKGYHHNSKEDKFYVNIYNTYEVLQKTPIVWVTIKKSDAYEIKDLNCGIIEISETINGTSTTLFEGNWEYRISWKDNPDPKKLAIEEKKYAYNESIPEKCGSSIEDLIIFKKVENHGYEKLIISETGEIPANLSFYFFKKPNEDDELKNMYKEPCLVLSALNFCPQITIIGHEHTIVTYKKRYEILAFKLDDDKPTTFNISLNLQIGGRSLGYYNKDNVTITRMLNFKNTIDYAPMYSDYSDLTFTIFGYELLQLEYYCKDEEIEAPRSRLLFFGPKDNDLQLEERIYRYYDNDKRLQPNCTMDRMPYAYLIAMFCNGEKVEFDDPKYSNSTNFDVRQSKNFIILENVVDKAAVVTCVYNTPSGNITSKDQFVREYLID</sequence>
<organism evidence="4 5">
    <name type="scientific">Strongyloides venezuelensis</name>
    <name type="common">Threadworm</name>
    <dbReference type="NCBI Taxonomy" id="75913"/>
    <lineage>
        <taxon>Eukaryota</taxon>
        <taxon>Metazoa</taxon>
        <taxon>Ecdysozoa</taxon>
        <taxon>Nematoda</taxon>
        <taxon>Chromadorea</taxon>
        <taxon>Rhabditida</taxon>
        <taxon>Tylenchina</taxon>
        <taxon>Panagrolaimomorpha</taxon>
        <taxon>Strongyloidoidea</taxon>
        <taxon>Strongyloididae</taxon>
        <taxon>Strongyloides</taxon>
    </lineage>
</organism>
<dbReference type="STRING" id="75913.A0A0K0EVY8"/>
<dbReference type="WBParaSite" id="SVE_0068700.1">
    <property type="protein sequence ID" value="SVE_0068700.1"/>
    <property type="gene ID" value="SVE_0068700"/>
</dbReference>
<feature type="domain" description="DUF7585" evidence="3">
    <location>
        <begin position="24"/>
        <end position="216"/>
    </location>
</feature>
<name>A0A0K0EVY8_STRVS</name>
<evidence type="ECO:0000313" key="5">
    <source>
        <dbReference type="WBParaSite" id="SVE_0068700.1"/>
    </source>
</evidence>
<reference evidence="4" key="1">
    <citation type="submission" date="2014-07" db="EMBL/GenBank/DDBJ databases">
        <authorList>
            <person name="Martin A.A"/>
            <person name="De Silva N."/>
        </authorList>
    </citation>
    <scope>NUCLEOTIDE SEQUENCE</scope>
</reference>
<evidence type="ECO:0000259" key="3">
    <source>
        <dbReference type="Pfam" id="PF24490"/>
    </source>
</evidence>
<evidence type="ECO:0000313" key="4">
    <source>
        <dbReference type="Proteomes" id="UP000035680"/>
    </source>
</evidence>
<dbReference type="InterPro" id="IPR056006">
    <property type="entry name" value="DUF7584"/>
</dbReference>
<dbReference type="Pfam" id="PF24490">
    <property type="entry name" value="DUF7585"/>
    <property type="match status" value="1"/>
</dbReference>
<feature type="domain" description="DUF7584" evidence="2">
    <location>
        <begin position="220"/>
        <end position="330"/>
    </location>
</feature>
<proteinExistence type="predicted"/>
<accession>A0A0K0EVY8</accession>
<dbReference type="AlphaFoldDB" id="A0A0K0EVY8"/>
<keyword evidence="4" id="KW-1185">Reference proteome</keyword>
<dbReference type="InterPro" id="IPR056005">
    <property type="entry name" value="DUF7583"/>
</dbReference>
<dbReference type="Pfam" id="PF24488">
    <property type="entry name" value="DUF7584"/>
    <property type="match status" value="1"/>
</dbReference>
<evidence type="ECO:0000259" key="1">
    <source>
        <dbReference type="Pfam" id="PF24486"/>
    </source>
</evidence>
<dbReference type="Pfam" id="PF24486">
    <property type="entry name" value="DUF7583"/>
    <property type="match status" value="1"/>
</dbReference>
<dbReference type="InterPro" id="IPR056007">
    <property type="entry name" value="DUF7585"/>
</dbReference>
<feature type="domain" description="DUF7583" evidence="1">
    <location>
        <begin position="331"/>
        <end position="429"/>
    </location>
</feature>